<dbReference type="EMBL" id="JAYMYR010000006">
    <property type="protein sequence ID" value="KAK7357869.1"/>
    <property type="molecule type" value="Genomic_DNA"/>
</dbReference>
<evidence type="ECO:0000256" key="1">
    <source>
        <dbReference type="SAM" id="MobiDB-lite"/>
    </source>
</evidence>
<comment type="caution">
    <text evidence="2">The sequence shown here is derived from an EMBL/GenBank/DDBJ whole genome shotgun (WGS) entry which is preliminary data.</text>
</comment>
<name>A0AAN9MNG0_PHACN</name>
<gene>
    <name evidence="2" type="ORF">VNO80_17166</name>
</gene>
<sequence>MPLRSVTRYDRLAWHLHPAFSSASPSSTTILRRSLALLDAISRSVGMEESDQQPYQLKKTCRHSGHTTKLRKKRREGWVALARHRLHGQNQNAVGSSSTTHCELD</sequence>
<protein>
    <submittedName>
        <fullName evidence="2">Uncharacterized protein</fullName>
    </submittedName>
</protein>
<evidence type="ECO:0000313" key="2">
    <source>
        <dbReference type="EMBL" id="KAK7357869.1"/>
    </source>
</evidence>
<accession>A0AAN9MNG0</accession>
<evidence type="ECO:0000313" key="3">
    <source>
        <dbReference type="Proteomes" id="UP001374584"/>
    </source>
</evidence>
<dbReference type="Proteomes" id="UP001374584">
    <property type="component" value="Unassembled WGS sequence"/>
</dbReference>
<reference evidence="2 3" key="1">
    <citation type="submission" date="2024-01" db="EMBL/GenBank/DDBJ databases">
        <title>The genomes of 5 underutilized Papilionoideae crops provide insights into root nodulation and disease resistanc.</title>
        <authorList>
            <person name="Jiang F."/>
        </authorList>
    </citation>
    <scope>NUCLEOTIDE SEQUENCE [LARGE SCALE GENOMIC DNA]</scope>
    <source>
        <strain evidence="2">JINMINGXINNONG_FW02</strain>
        <tissue evidence="2">Leaves</tissue>
    </source>
</reference>
<dbReference type="AlphaFoldDB" id="A0AAN9MNG0"/>
<organism evidence="2 3">
    <name type="scientific">Phaseolus coccineus</name>
    <name type="common">Scarlet runner bean</name>
    <name type="synonym">Phaseolus multiflorus</name>
    <dbReference type="NCBI Taxonomy" id="3886"/>
    <lineage>
        <taxon>Eukaryota</taxon>
        <taxon>Viridiplantae</taxon>
        <taxon>Streptophyta</taxon>
        <taxon>Embryophyta</taxon>
        <taxon>Tracheophyta</taxon>
        <taxon>Spermatophyta</taxon>
        <taxon>Magnoliopsida</taxon>
        <taxon>eudicotyledons</taxon>
        <taxon>Gunneridae</taxon>
        <taxon>Pentapetalae</taxon>
        <taxon>rosids</taxon>
        <taxon>fabids</taxon>
        <taxon>Fabales</taxon>
        <taxon>Fabaceae</taxon>
        <taxon>Papilionoideae</taxon>
        <taxon>50 kb inversion clade</taxon>
        <taxon>NPAAA clade</taxon>
        <taxon>indigoferoid/millettioid clade</taxon>
        <taxon>Phaseoleae</taxon>
        <taxon>Phaseolus</taxon>
    </lineage>
</organism>
<keyword evidence="3" id="KW-1185">Reference proteome</keyword>
<feature type="region of interest" description="Disordered" evidence="1">
    <location>
        <begin position="48"/>
        <end position="69"/>
    </location>
</feature>
<feature type="compositionally biased region" description="Basic residues" evidence="1">
    <location>
        <begin position="59"/>
        <end position="69"/>
    </location>
</feature>
<proteinExistence type="predicted"/>